<dbReference type="FunFam" id="3.90.79.10:FF:000024">
    <property type="entry name" value="ADP-ribose pyrophosphatase"/>
    <property type="match status" value="1"/>
</dbReference>
<sequence>MTTEHGINGKKPEATLSTEHIFQGKVISLQVDTVEVSGGRTATREIVRHPGASAVMALLDGKLLVVGQYRKAMEKYQIEIPAGKLDAGEDPAVAAERELEEETGYRAKELRHVSSFYTSPGFADEILHLYFTDALEQGTMNPDEDEELQVEAITLEQAKRYMADGLISDAKTVMALYVWELYQLTGRIV</sequence>
<dbReference type="STRING" id="1126833.VN24_25130"/>
<keyword evidence="5" id="KW-1185">Reference proteome</keyword>
<evidence type="ECO:0000313" key="4">
    <source>
        <dbReference type="EMBL" id="AJY77235.1"/>
    </source>
</evidence>
<dbReference type="InterPro" id="IPR000086">
    <property type="entry name" value="NUDIX_hydrolase_dom"/>
</dbReference>
<feature type="domain" description="Nudix hydrolase" evidence="3">
    <location>
        <begin position="47"/>
        <end position="182"/>
    </location>
</feature>
<dbReference type="PROSITE" id="PS51462">
    <property type="entry name" value="NUDIX"/>
    <property type="match status" value="1"/>
</dbReference>
<dbReference type="Proteomes" id="UP000032633">
    <property type="component" value="Chromosome"/>
</dbReference>
<dbReference type="OrthoDB" id="9806150at2"/>
<evidence type="ECO:0000256" key="1">
    <source>
        <dbReference type="ARBA" id="ARBA00001946"/>
    </source>
</evidence>
<reference evidence="5" key="2">
    <citation type="submission" date="2015-03" db="EMBL/GenBank/DDBJ databases">
        <title>Genome sequence of Paenibacillus beijingensis strain DSM 24997T.</title>
        <authorList>
            <person name="Kwak Y."/>
            <person name="Shin J.-H."/>
        </authorList>
    </citation>
    <scope>NUCLEOTIDE SEQUENCE [LARGE SCALE GENOMIC DNA]</scope>
    <source>
        <strain evidence="5">DSM 24997</strain>
    </source>
</reference>
<dbReference type="GO" id="GO:0019693">
    <property type="term" value="P:ribose phosphate metabolic process"/>
    <property type="evidence" value="ECO:0007669"/>
    <property type="project" value="TreeGrafter"/>
</dbReference>
<dbReference type="HOGENOM" id="CLU_062658_5_1_9"/>
<organism evidence="4 5">
    <name type="scientific">Paenibacillus beijingensis</name>
    <dbReference type="NCBI Taxonomy" id="1126833"/>
    <lineage>
        <taxon>Bacteria</taxon>
        <taxon>Bacillati</taxon>
        <taxon>Bacillota</taxon>
        <taxon>Bacilli</taxon>
        <taxon>Bacillales</taxon>
        <taxon>Paenibacillaceae</taxon>
        <taxon>Paenibacillus</taxon>
    </lineage>
</organism>
<dbReference type="SUPFAM" id="SSF55811">
    <property type="entry name" value="Nudix"/>
    <property type="match status" value="1"/>
</dbReference>
<dbReference type="KEGG" id="pbj:VN24_25130"/>
<dbReference type="EMBL" id="CP011058">
    <property type="protein sequence ID" value="AJY77235.1"/>
    <property type="molecule type" value="Genomic_DNA"/>
</dbReference>
<dbReference type="PROSITE" id="PS00893">
    <property type="entry name" value="NUDIX_BOX"/>
    <property type="match status" value="1"/>
</dbReference>
<dbReference type="PANTHER" id="PTHR11839">
    <property type="entry name" value="UDP/ADP-SUGAR PYROPHOSPHATASE"/>
    <property type="match status" value="1"/>
</dbReference>
<dbReference type="Gene3D" id="3.90.79.10">
    <property type="entry name" value="Nucleoside Triphosphate Pyrophosphohydrolase"/>
    <property type="match status" value="1"/>
</dbReference>
<dbReference type="GO" id="GO:0006753">
    <property type="term" value="P:nucleoside phosphate metabolic process"/>
    <property type="evidence" value="ECO:0007669"/>
    <property type="project" value="TreeGrafter"/>
</dbReference>
<gene>
    <name evidence="4" type="ORF">VN24_25130</name>
</gene>
<evidence type="ECO:0000259" key="3">
    <source>
        <dbReference type="PROSITE" id="PS51462"/>
    </source>
</evidence>
<dbReference type="AlphaFoldDB" id="A0A0D5NQ03"/>
<evidence type="ECO:0000313" key="5">
    <source>
        <dbReference type="Proteomes" id="UP000032633"/>
    </source>
</evidence>
<protein>
    <submittedName>
        <fullName evidence="4">ADP-ribose pyrophosphatase</fullName>
    </submittedName>
</protein>
<dbReference type="InterPro" id="IPR015797">
    <property type="entry name" value="NUDIX_hydrolase-like_dom_sf"/>
</dbReference>
<evidence type="ECO:0000256" key="2">
    <source>
        <dbReference type="ARBA" id="ARBA00022801"/>
    </source>
</evidence>
<comment type="cofactor">
    <cofactor evidence="1">
        <name>Mg(2+)</name>
        <dbReference type="ChEBI" id="CHEBI:18420"/>
    </cofactor>
</comment>
<dbReference type="CDD" id="cd03424">
    <property type="entry name" value="NUDIX_ADPRase_Nudt5_UGPPase_Nudt14"/>
    <property type="match status" value="1"/>
</dbReference>
<dbReference type="PATRIC" id="fig|1126833.4.peg.5524"/>
<dbReference type="InterPro" id="IPR020084">
    <property type="entry name" value="NUDIX_hydrolase_CS"/>
</dbReference>
<dbReference type="Pfam" id="PF00293">
    <property type="entry name" value="NUDIX"/>
    <property type="match status" value="1"/>
</dbReference>
<keyword evidence="2" id="KW-0378">Hydrolase</keyword>
<reference evidence="4 5" key="1">
    <citation type="journal article" date="2015" name="J. Biotechnol.">
        <title>Complete genome sequence of Paenibacillus beijingensis 7188(T) (=DSM 24997(T)), a novel rhizobacterium from jujube garden soil.</title>
        <authorList>
            <person name="Kwak Y."/>
            <person name="Shin J.H."/>
        </authorList>
    </citation>
    <scope>NUCLEOTIDE SEQUENCE [LARGE SCALE GENOMIC DNA]</scope>
    <source>
        <strain evidence="4 5">DSM 24997</strain>
    </source>
</reference>
<dbReference type="GO" id="GO:0005829">
    <property type="term" value="C:cytosol"/>
    <property type="evidence" value="ECO:0007669"/>
    <property type="project" value="TreeGrafter"/>
</dbReference>
<dbReference type="GO" id="GO:0016787">
    <property type="term" value="F:hydrolase activity"/>
    <property type="evidence" value="ECO:0007669"/>
    <property type="project" value="UniProtKB-KW"/>
</dbReference>
<accession>A0A0D5NQ03</accession>
<dbReference type="RefSeq" id="WP_045672660.1">
    <property type="nucleotide sequence ID" value="NZ_CP011058.1"/>
</dbReference>
<name>A0A0D5NQ03_9BACL</name>
<dbReference type="PANTHER" id="PTHR11839:SF18">
    <property type="entry name" value="NUDIX HYDROLASE DOMAIN-CONTAINING PROTEIN"/>
    <property type="match status" value="1"/>
</dbReference>
<proteinExistence type="predicted"/>